<protein>
    <submittedName>
        <fullName evidence="1">Uncharacterized protein</fullName>
    </submittedName>
</protein>
<accession>A0A224YAP5</accession>
<name>A0A224YAP5_9ACAR</name>
<evidence type="ECO:0000313" key="1">
    <source>
        <dbReference type="EMBL" id="MAA14748.1"/>
    </source>
</evidence>
<sequence>MKQLTHCVEECARNVHSKHSTLTFVPHKNFRVSAPKTRMSHKAQAVVQLRLCSSVCCGLSKNCNVYFCFAFLLVAVKSCTLLWNLLHRLQAEQESAPCTTKKFLPNFCNCRVKQKNLREISTSLIYDLVDKKQVLRATS</sequence>
<organism evidence="1">
    <name type="scientific">Rhipicephalus zambeziensis</name>
    <dbReference type="NCBI Taxonomy" id="60191"/>
    <lineage>
        <taxon>Eukaryota</taxon>
        <taxon>Metazoa</taxon>
        <taxon>Ecdysozoa</taxon>
        <taxon>Arthropoda</taxon>
        <taxon>Chelicerata</taxon>
        <taxon>Arachnida</taxon>
        <taxon>Acari</taxon>
        <taxon>Parasitiformes</taxon>
        <taxon>Ixodida</taxon>
        <taxon>Ixodoidea</taxon>
        <taxon>Ixodidae</taxon>
        <taxon>Rhipicephalinae</taxon>
        <taxon>Rhipicephalus</taxon>
        <taxon>Rhipicephalus</taxon>
    </lineage>
</organism>
<proteinExistence type="predicted"/>
<reference evidence="1" key="1">
    <citation type="journal article" date="2017" name="Parasit. Vectors">
        <title>Sialotranscriptomics of Rhipicephalus zambeziensis reveals intricate expression profiles of secretory proteins and suggests tight temporal transcriptional regulation during blood-feeding.</title>
        <authorList>
            <person name="de Castro M.H."/>
            <person name="de Klerk D."/>
            <person name="Pienaar R."/>
            <person name="Rees D.J.G."/>
            <person name="Mans B.J."/>
        </authorList>
    </citation>
    <scope>NUCLEOTIDE SEQUENCE</scope>
    <source>
        <tissue evidence="1">Salivary glands</tissue>
    </source>
</reference>
<dbReference type="AlphaFoldDB" id="A0A224YAP5"/>
<dbReference type="EMBL" id="GFPF01003602">
    <property type="protein sequence ID" value="MAA14748.1"/>
    <property type="molecule type" value="Transcribed_RNA"/>
</dbReference>